<evidence type="ECO:0000259" key="1">
    <source>
        <dbReference type="PROSITE" id="PS50921"/>
    </source>
</evidence>
<accession>A0A934TXK3</accession>
<dbReference type="EMBL" id="JAEPWM010000018">
    <property type="protein sequence ID" value="MBK6009324.1"/>
    <property type="molecule type" value="Genomic_DNA"/>
</dbReference>
<dbReference type="Gene3D" id="1.10.10.10">
    <property type="entry name" value="Winged helix-like DNA-binding domain superfamily/Winged helix DNA-binding domain"/>
    <property type="match status" value="1"/>
</dbReference>
<feature type="domain" description="ANTAR" evidence="1">
    <location>
        <begin position="335"/>
        <end position="396"/>
    </location>
</feature>
<protein>
    <submittedName>
        <fullName evidence="2">Nitrate- and nitrite sensing domain-containing protein</fullName>
    </submittedName>
</protein>
<dbReference type="SUPFAM" id="SSF52172">
    <property type="entry name" value="CheY-like"/>
    <property type="match status" value="1"/>
</dbReference>
<proteinExistence type="predicted"/>
<dbReference type="RefSeq" id="WP_201177834.1">
    <property type="nucleotide sequence ID" value="NZ_JAEPWM010000018.1"/>
</dbReference>
<name>A0A934TXK3_9BURK</name>
<keyword evidence="3" id="KW-1185">Reference proteome</keyword>
<dbReference type="Pfam" id="PF03861">
    <property type="entry name" value="ANTAR"/>
    <property type="match status" value="1"/>
</dbReference>
<dbReference type="InterPro" id="IPR036388">
    <property type="entry name" value="WH-like_DNA-bd_sf"/>
</dbReference>
<dbReference type="SMART" id="SM01012">
    <property type="entry name" value="ANTAR"/>
    <property type="match status" value="1"/>
</dbReference>
<evidence type="ECO:0000313" key="3">
    <source>
        <dbReference type="Proteomes" id="UP000630528"/>
    </source>
</evidence>
<gene>
    <name evidence="2" type="ORF">JJB11_24765</name>
</gene>
<dbReference type="InterPro" id="IPR013587">
    <property type="entry name" value="Nitrate/nitrite_sensing"/>
</dbReference>
<dbReference type="PROSITE" id="PS50921">
    <property type="entry name" value="ANTAR"/>
    <property type="match status" value="1"/>
</dbReference>
<dbReference type="Pfam" id="PF08376">
    <property type="entry name" value="NIT"/>
    <property type="match status" value="1"/>
</dbReference>
<comment type="caution">
    <text evidence="2">The sequence shown here is derived from an EMBL/GenBank/DDBJ whole genome shotgun (WGS) entry which is preliminary data.</text>
</comment>
<dbReference type="GO" id="GO:0003723">
    <property type="term" value="F:RNA binding"/>
    <property type="evidence" value="ECO:0007669"/>
    <property type="project" value="InterPro"/>
</dbReference>
<sequence>MKSGSHFLLAARQCEIAELEELARTSELVGAIGRFIHALQRERGISGVFLGSQGRRFAQQRLQQVAACEGAEQEVRAQLDCLDTGSSEVRNGSRLFGRVAVVLHGLAGLPSLRERVAALALPASEASAAFTRLVAGLLAVVFEAADTATDPQVSRALVALFNFMQGKEFAGQERAFGARAFAAGRIDEAARQEWEHLIESQQACMALFAEFASTGVLETDRASQEPAVLAQVEKLRRIGCTARDGRLDPELSDAWYEQCTLRIDAMRSVEDRLTAHLRSVCGERIAQARAELRDQRALLDALAAQAQDSEPASGRWGPHLERSVLELVQQQSLRLQAMSDELEQVRTSLNERKVIERAKGLLMAHRNLSEDDAYKALRQMAMNQNRRIVEVAGAVLSFADMLPGTR</sequence>
<reference evidence="2" key="2">
    <citation type="submission" date="2021-01" db="EMBL/GenBank/DDBJ databases">
        <authorList>
            <person name="Kang M."/>
        </authorList>
    </citation>
    <scope>NUCLEOTIDE SEQUENCE</scope>
    <source>
        <strain evidence="2">KACC 17527</strain>
    </source>
</reference>
<reference evidence="2" key="1">
    <citation type="journal article" date="2012" name="J. Microbiol. Biotechnol.">
        <title>Ramlibacter ginsenosidimutans sp. nov., with ginsenoside-converting activity.</title>
        <authorList>
            <person name="Wang L."/>
            <person name="An D.S."/>
            <person name="Kim S.G."/>
            <person name="Jin F.X."/>
            <person name="Kim S.C."/>
            <person name="Lee S.T."/>
            <person name="Im W.T."/>
        </authorList>
    </citation>
    <scope>NUCLEOTIDE SEQUENCE</scope>
    <source>
        <strain evidence="2">KACC 17527</strain>
    </source>
</reference>
<dbReference type="InterPro" id="IPR005561">
    <property type="entry name" value="ANTAR"/>
</dbReference>
<dbReference type="AlphaFoldDB" id="A0A934TXK3"/>
<dbReference type="InterPro" id="IPR011006">
    <property type="entry name" value="CheY-like_superfamily"/>
</dbReference>
<evidence type="ECO:0000313" key="2">
    <source>
        <dbReference type="EMBL" id="MBK6009324.1"/>
    </source>
</evidence>
<dbReference type="Proteomes" id="UP000630528">
    <property type="component" value="Unassembled WGS sequence"/>
</dbReference>
<organism evidence="2 3">
    <name type="scientific">Ramlibacter ginsenosidimutans</name>
    <dbReference type="NCBI Taxonomy" id="502333"/>
    <lineage>
        <taxon>Bacteria</taxon>
        <taxon>Pseudomonadati</taxon>
        <taxon>Pseudomonadota</taxon>
        <taxon>Betaproteobacteria</taxon>
        <taxon>Burkholderiales</taxon>
        <taxon>Comamonadaceae</taxon>
        <taxon>Ramlibacter</taxon>
    </lineage>
</organism>